<dbReference type="Gene3D" id="3.40.30.10">
    <property type="entry name" value="Glutaredoxin"/>
    <property type="match status" value="1"/>
</dbReference>
<dbReference type="Proteomes" id="UP000000268">
    <property type="component" value="Chromosome"/>
</dbReference>
<dbReference type="PANTHER" id="PTHR48105">
    <property type="entry name" value="THIOREDOXIN REDUCTASE 1-RELATED-RELATED"/>
    <property type="match status" value="1"/>
</dbReference>
<dbReference type="RefSeq" id="WP_012163660.1">
    <property type="nucleotide sequence ID" value="NC_009925.1"/>
</dbReference>
<dbReference type="InterPro" id="IPR001789">
    <property type="entry name" value="Sig_transdc_resp-reg_receiver"/>
</dbReference>
<name>B0CFU7_ACAM1</name>
<dbReference type="AlphaFoldDB" id="B0CFU7"/>
<dbReference type="GO" id="GO:0000160">
    <property type="term" value="P:phosphorelay signal transduction system"/>
    <property type="evidence" value="ECO:0007669"/>
    <property type="project" value="InterPro"/>
</dbReference>
<dbReference type="GO" id="GO:0016491">
    <property type="term" value="F:oxidoreductase activity"/>
    <property type="evidence" value="ECO:0007669"/>
    <property type="project" value="UniProtKB-KW"/>
</dbReference>
<dbReference type="Gene3D" id="3.50.50.60">
    <property type="entry name" value="FAD/NAD(P)-binding domain"/>
    <property type="match status" value="2"/>
</dbReference>
<dbReference type="OrthoDB" id="109585at2"/>
<reference evidence="5 6" key="1">
    <citation type="journal article" date="2008" name="Proc. Natl. Acad. Sci. U.S.A.">
        <title>Niche adaptation and genome expansion in the chlorophyll d-producing cyanobacterium Acaryochloris marina.</title>
        <authorList>
            <person name="Swingley W.D."/>
            <person name="Chen M."/>
            <person name="Cheung P.C."/>
            <person name="Conrad A.L."/>
            <person name="Dejesa L.C."/>
            <person name="Hao J."/>
            <person name="Honchak B.M."/>
            <person name="Karbach L.E."/>
            <person name="Kurdoglu A."/>
            <person name="Lahiri S."/>
            <person name="Mastrian S.D."/>
            <person name="Miyashita H."/>
            <person name="Page L."/>
            <person name="Ramakrishna P."/>
            <person name="Satoh S."/>
            <person name="Sattley W.M."/>
            <person name="Shimada Y."/>
            <person name="Taylor H.L."/>
            <person name="Tomo T."/>
            <person name="Tsuchiya T."/>
            <person name="Wang Z.T."/>
            <person name="Raymond J."/>
            <person name="Mimuro M."/>
            <person name="Blankenship R.E."/>
            <person name="Touchman J.W."/>
        </authorList>
    </citation>
    <scope>NUCLEOTIDE SEQUENCE [LARGE SCALE GENOMIC DNA]</scope>
    <source>
        <strain evidence="6">MBIC 11017</strain>
    </source>
</reference>
<keyword evidence="1" id="KW-0285">Flavoprotein</keyword>
<feature type="modified residue" description="4-aspartylphosphate" evidence="3">
    <location>
        <position position="62"/>
    </location>
</feature>
<evidence type="ECO:0000256" key="2">
    <source>
        <dbReference type="ARBA" id="ARBA00023002"/>
    </source>
</evidence>
<keyword evidence="2" id="KW-0560">Oxidoreductase</keyword>
<keyword evidence="6" id="KW-1185">Reference proteome</keyword>
<dbReference type="InterPro" id="IPR023753">
    <property type="entry name" value="FAD/NAD-binding_dom"/>
</dbReference>
<dbReference type="InterPro" id="IPR050097">
    <property type="entry name" value="Ferredoxin-NADP_redctase_2"/>
</dbReference>
<dbReference type="PRINTS" id="PR00469">
    <property type="entry name" value="PNDRDTASEII"/>
</dbReference>
<keyword evidence="3" id="KW-0597">Phosphoprotein</keyword>
<dbReference type="SUPFAM" id="SSF52172">
    <property type="entry name" value="CheY-like"/>
    <property type="match status" value="1"/>
</dbReference>
<dbReference type="Pfam" id="PF00072">
    <property type="entry name" value="Response_reg"/>
    <property type="match status" value="1"/>
</dbReference>
<dbReference type="STRING" id="329726.AM1_3255"/>
<dbReference type="PROSITE" id="PS50110">
    <property type="entry name" value="RESPONSE_REGULATORY"/>
    <property type="match status" value="1"/>
</dbReference>
<dbReference type="eggNOG" id="COG3437">
    <property type="taxonomic scope" value="Bacteria"/>
</dbReference>
<dbReference type="SUPFAM" id="SSF51905">
    <property type="entry name" value="FAD/NAD(P)-binding domain"/>
    <property type="match status" value="1"/>
</dbReference>
<sequence length="554" mass="60417">MDKPVILTIDDDPAVLQAIARDLRKQYGGRFRIMRADSGTSALDATQKLKLRGDTVALFLADQRMPNMSGVEFLEQASPIFPTAKRALLTAYADTDAAISAINDANLDYYLLKPWDPPEEKLYPVLDDLIADWKASFKPEFKGVKVISDRWSPDSHALRDFLSRNQIPYRWLDIESDPEAQQLISLSGEKVSQADHPCLPLVIQADGSKLTSPSVTELAQALGQTTEAAKPFYDLVIVGGGPAGLAAAVYGASEGLRTVMIEREAPGGQAGTSSRIENYLGFPVGLSGSDLARRAVTQAKRFGVEILTPQAGQSLRTENNYHFLTLSDGSEISSHALILALGVSWRRLNMPGIEQFTGAGVYYGAAQTEAAACTNEEVYVVGGANSAGQAAMYFSKFAKTVRILVRGESLTKSMSQYLIDQIDGTDNIEVLPFHSVVEAQGSEKLERILVKDSQTDEMKTFETNSLFIFIGATPSTDWLGDQVYRDQRGFICTGPDVDTSLGWPLERDRFLLETNVPGIFAVGDVRHNSIKRVASGVGEGSICVQFVHRHLANL</sequence>
<dbReference type="eggNOG" id="COG0492">
    <property type="taxonomic scope" value="Bacteria"/>
</dbReference>
<dbReference type="EMBL" id="CP000828">
    <property type="protein sequence ID" value="ABW28251.1"/>
    <property type="molecule type" value="Genomic_DNA"/>
</dbReference>
<evidence type="ECO:0000256" key="3">
    <source>
        <dbReference type="PROSITE-ProRule" id="PRU00169"/>
    </source>
</evidence>
<dbReference type="CDD" id="cd17595">
    <property type="entry name" value="REC_TrxB"/>
    <property type="match status" value="1"/>
</dbReference>
<dbReference type="Gene3D" id="3.40.50.2300">
    <property type="match status" value="1"/>
</dbReference>
<dbReference type="KEGG" id="amr:AM1_3255"/>
<protein>
    <submittedName>
        <fullName evidence="5">Thioredoxin reductase, putative</fullName>
    </submittedName>
</protein>
<dbReference type="SMART" id="SM00448">
    <property type="entry name" value="REC"/>
    <property type="match status" value="1"/>
</dbReference>
<evidence type="ECO:0000313" key="5">
    <source>
        <dbReference type="EMBL" id="ABW28251.1"/>
    </source>
</evidence>
<organism evidence="5 6">
    <name type="scientific">Acaryochloris marina (strain MBIC 11017)</name>
    <dbReference type="NCBI Taxonomy" id="329726"/>
    <lineage>
        <taxon>Bacteria</taxon>
        <taxon>Bacillati</taxon>
        <taxon>Cyanobacteriota</taxon>
        <taxon>Cyanophyceae</taxon>
        <taxon>Acaryochloridales</taxon>
        <taxon>Acaryochloridaceae</taxon>
        <taxon>Acaryochloris</taxon>
    </lineage>
</organism>
<dbReference type="PRINTS" id="PR00368">
    <property type="entry name" value="FADPNR"/>
</dbReference>
<evidence type="ECO:0000259" key="4">
    <source>
        <dbReference type="PROSITE" id="PS50110"/>
    </source>
</evidence>
<evidence type="ECO:0000313" key="6">
    <source>
        <dbReference type="Proteomes" id="UP000000268"/>
    </source>
</evidence>
<evidence type="ECO:0000256" key="1">
    <source>
        <dbReference type="ARBA" id="ARBA00022630"/>
    </source>
</evidence>
<feature type="domain" description="Response regulatory" evidence="4">
    <location>
        <begin position="5"/>
        <end position="128"/>
    </location>
</feature>
<dbReference type="InterPro" id="IPR011006">
    <property type="entry name" value="CheY-like_superfamily"/>
</dbReference>
<dbReference type="Pfam" id="PF07992">
    <property type="entry name" value="Pyr_redox_2"/>
    <property type="match status" value="1"/>
</dbReference>
<dbReference type="InterPro" id="IPR036188">
    <property type="entry name" value="FAD/NAD-bd_sf"/>
</dbReference>
<proteinExistence type="predicted"/>
<accession>B0CFU7</accession>
<gene>
    <name evidence="5" type="ordered locus">AM1_3255</name>
</gene>
<dbReference type="HOGENOM" id="CLU_031864_5_8_3"/>